<sequence>MTLIQQVTAKLIGGSLLLVCLSVAVFDYIDVLIMDY</sequence>
<dbReference type="EMBL" id="CACSII010000016">
    <property type="protein sequence ID" value="CAA0110162.1"/>
    <property type="molecule type" value="Genomic_DNA"/>
</dbReference>
<evidence type="ECO:0000313" key="3">
    <source>
        <dbReference type="Proteomes" id="UP000434580"/>
    </source>
</evidence>
<keyword evidence="1" id="KW-1133">Transmembrane helix</keyword>
<dbReference type="AlphaFoldDB" id="A0A5S9Q056"/>
<evidence type="ECO:0000256" key="1">
    <source>
        <dbReference type="SAM" id="Phobius"/>
    </source>
</evidence>
<name>A0A5S9Q056_9GAMM</name>
<evidence type="ECO:0000313" key="2">
    <source>
        <dbReference type="EMBL" id="CAA0110162.1"/>
    </source>
</evidence>
<gene>
    <name evidence="2" type="ORF">DPBNPPHM_01355</name>
</gene>
<keyword evidence="1" id="KW-0812">Transmembrane</keyword>
<protein>
    <submittedName>
        <fullName evidence="2">Uncharacterized protein</fullName>
    </submittedName>
</protein>
<dbReference type="Proteomes" id="UP000434580">
    <property type="component" value="Unassembled WGS sequence"/>
</dbReference>
<organism evidence="2 3">
    <name type="scientific">BD1-7 clade bacterium</name>
    <dbReference type="NCBI Taxonomy" id="2029982"/>
    <lineage>
        <taxon>Bacteria</taxon>
        <taxon>Pseudomonadati</taxon>
        <taxon>Pseudomonadota</taxon>
        <taxon>Gammaproteobacteria</taxon>
        <taxon>Cellvibrionales</taxon>
        <taxon>Spongiibacteraceae</taxon>
        <taxon>BD1-7 clade</taxon>
    </lineage>
</organism>
<keyword evidence="1" id="KW-0472">Membrane</keyword>
<proteinExistence type="predicted"/>
<reference evidence="2 3" key="1">
    <citation type="submission" date="2019-11" db="EMBL/GenBank/DDBJ databases">
        <authorList>
            <person name="Holert J."/>
        </authorList>
    </citation>
    <scope>NUCLEOTIDE SEQUENCE [LARGE SCALE GENOMIC DNA]</scope>
    <source>
        <strain evidence="2">BC5_2</strain>
    </source>
</reference>
<feature type="transmembrane region" description="Helical" evidence="1">
    <location>
        <begin position="12"/>
        <end position="33"/>
    </location>
</feature>
<accession>A0A5S9Q056</accession>